<keyword evidence="2" id="KW-0813">Transport</keyword>
<evidence type="ECO:0000313" key="8">
    <source>
        <dbReference type="EMBL" id="MDR4308813.1"/>
    </source>
</evidence>
<dbReference type="PANTHER" id="PTHR30509:SF9">
    <property type="entry name" value="MULTIDRUG RESISTANCE PROTEIN MDTO"/>
    <property type="match status" value="1"/>
</dbReference>
<keyword evidence="3" id="KW-1003">Cell membrane</keyword>
<accession>A0ABU1DL06</accession>
<evidence type="ECO:0000313" key="9">
    <source>
        <dbReference type="Proteomes" id="UP001181622"/>
    </source>
</evidence>
<name>A0ABU1DL06_9HYPH</name>
<feature type="transmembrane region" description="Helical" evidence="7">
    <location>
        <begin position="140"/>
        <end position="158"/>
    </location>
</feature>
<dbReference type="EMBL" id="JADBEO010000076">
    <property type="protein sequence ID" value="MDR4308813.1"/>
    <property type="molecule type" value="Genomic_DNA"/>
</dbReference>
<keyword evidence="9" id="KW-1185">Reference proteome</keyword>
<gene>
    <name evidence="8" type="ORF">IHQ68_19505</name>
</gene>
<keyword evidence="4 7" id="KW-0812">Transmembrane</keyword>
<proteinExistence type="predicted"/>
<feature type="transmembrane region" description="Helical" evidence="7">
    <location>
        <begin position="460"/>
        <end position="479"/>
    </location>
</feature>
<feature type="transmembrane region" description="Helical" evidence="7">
    <location>
        <begin position="410"/>
        <end position="429"/>
    </location>
</feature>
<dbReference type="PANTHER" id="PTHR30509">
    <property type="entry name" value="P-HYDROXYBENZOIC ACID EFFLUX PUMP SUBUNIT-RELATED"/>
    <property type="match status" value="1"/>
</dbReference>
<evidence type="ECO:0000256" key="5">
    <source>
        <dbReference type="ARBA" id="ARBA00022989"/>
    </source>
</evidence>
<dbReference type="InterPro" id="IPR006726">
    <property type="entry name" value="PHBA_efflux_AaeB/fusaric-R"/>
</dbReference>
<feature type="transmembrane region" description="Helical" evidence="7">
    <location>
        <begin position="356"/>
        <end position="376"/>
    </location>
</feature>
<dbReference type="Pfam" id="PF04632">
    <property type="entry name" value="FUSC"/>
    <property type="match status" value="1"/>
</dbReference>
<feature type="transmembrane region" description="Helical" evidence="7">
    <location>
        <begin position="435"/>
        <end position="453"/>
    </location>
</feature>
<feature type="transmembrane region" description="Helical" evidence="7">
    <location>
        <begin position="382"/>
        <end position="398"/>
    </location>
</feature>
<dbReference type="RefSeq" id="WP_309394870.1">
    <property type="nucleotide sequence ID" value="NZ_JADBEO010000076.1"/>
</dbReference>
<keyword evidence="5 7" id="KW-1133">Transmembrane helix</keyword>
<feature type="transmembrane region" description="Helical" evidence="7">
    <location>
        <begin position="109"/>
        <end position="128"/>
    </location>
</feature>
<feature type="transmembrane region" description="Helical" evidence="7">
    <location>
        <begin position="485"/>
        <end position="504"/>
    </location>
</feature>
<sequence>MSPTLHQNVVFALRTTLAALLAAFVAFTANLPQASTSMMTVFIVSQPLAGMVLSKSLFRVVGTATGAAVAVALTAAFSQEPELFSLAMSLWIGLCVAVSVFMRDAPAAYGALLSGYTAAIVAFPAVGAPDTVFQAAMDRGAEILVGIVAATTLSQAFFPQSAAGALRRATEAAVASASSWAASTLRGRPDADQVARDRRKLVADVSRLENLRIHAAFDTAEVRLSTRRVRLLHGRLVSLLALLVSVHDRMETLRSERPGRAAALQPLLERAAAAMSPDASDEERAEARAALASAAPDLGAMRADRSRVFERTILLRVADLIDMRGDIAGLSAPDAPGRRDGAAEDSDLSRYRDVPLALVSGATAALSMLAICAFWIASGWTAGAGAAVMVAVMTSLFAQQDDPSRPAGVFLVMTVVGSLAAAVYVFGVLPGLEGFETLALALSPLLFVAAWAMTRPALALPALAGAIGAINLIGLTNVMTPDFPAFANAALAQIAGIALAATLLRILRPIGAAWPVARLTRGLMTDVAEVAAGRLAGRVAFESRMFDRIDGLMSRLDLADADNVAVEQASLAALRIGLNALALRRVVRDLPEELAALVAGALAELARHCRRLARGEASAPPLERFAAAEAAALEADPRGREDAADFSADLPVWLSAIRTSLAQHPRLFGAAAEPLDELEPTRRAA</sequence>
<evidence type="ECO:0000256" key="1">
    <source>
        <dbReference type="ARBA" id="ARBA00004651"/>
    </source>
</evidence>
<evidence type="ECO:0000256" key="4">
    <source>
        <dbReference type="ARBA" id="ARBA00022692"/>
    </source>
</evidence>
<keyword evidence="6 7" id="KW-0472">Membrane</keyword>
<feature type="transmembrane region" description="Helical" evidence="7">
    <location>
        <begin position="56"/>
        <end position="77"/>
    </location>
</feature>
<evidence type="ECO:0000256" key="3">
    <source>
        <dbReference type="ARBA" id="ARBA00022475"/>
    </source>
</evidence>
<evidence type="ECO:0000256" key="2">
    <source>
        <dbReference type="ARBA" id="ARBA00022448"/>
    </source>
</evidence>
<organism evidence="8 9">
    <name type="scientific">Chelatococcus sambhunathii</name>
    <dbReference type="NCBI Taxonomy" id="363953"/>
    <lineage>
        <taxon>Bacteria</taxon>
        <taxon>Pseudomonadati</taxon>
        <taxon>Pseudomonadota</taxon>
        <taxon>Alphaproteobacteria</taxon>
        <taxon>Hyphomicrobiales</taxon>
        <taxon>Chelatococcaceae</taxon>
        <taxon>Chelatococcus</taxon>
    </lineage>
</organism>
<protein>
    <submittedName>
        <fullName evidence="8">FUSC family protein</fullName>
    </submittedName>
</protein>
<dbReference type="Proteomes" id="UP001181622">
    <property type="component" value="Unassembled WGS sequence"/>
</dbReference>
<feature type="transmembrane region" description="Helical" evidence="7">
    <location>
        <begin position="83"/>
        <end position="102"/>
    </location>
</feature>
<evidence type="ECO:0000256" key="7">
    <source>
        <dbReference type="SAM" id="Phobius"/>
    </source>
</evidence>
<comment type="subcellular location">
    <subcellularLocation>
        <location evidence="1">Cell membrane</location>
        <topology evidence="1">Multi-pass membrane protein</topology>
    </subcellularLocation>
</comment>
<evidence type="ECO:0000256" key="6">
    <source>
        <dbReference type="ARBA" id="ARBA00023136"/>
    </source>
</evidence>
<reference evidence="8" key="1">
    <citation type="submission" date="2020-10" db="EMBL/GenBank/DDBJ databases">
        <authorList>
            <person name="Abbas A."/>
            <person name="Razzaq R."/>
            <person name="Waqas M."/>
            <person name="Abbas N."/>
            <person name="Nielsen T.K."/>
            <person name="Hansen L.H."/>
            <person name="Hussain S."/>
            <person name="Shahid M."/>
        </authorList>
    </citation>
    <scope>NUCLEOTIDE SEQUENCE</scope>
    <source>
        <strain evidence="8">S14</strain>
    </source>
</reference>
<comment type="caution">
    <text evidence="8">The sequence shown here is derived from an EMBL/GenBank/DDBJ whole genome shotgun (WGS) entry which is preliminary data.</text>
</comment>
<feature type="transmembrane region" description="Helical" evidence="7">
    <location>
        <begin position="20"/>
        <end position="44"/>
    </location>
</feature>